<dbReference type="Gene3D" id="2.60.40.1180">
    <property type="entry name" value="Golgi alpha-mannosidase II"/>
    <property type="match status" value="1"/>
</dbReference>
<reference evidence="10" key="3">
    <citation type="submission" date="2022-11" db="EMBL/GenBank/DDBJ databases">
        <title>Draft genome sequence of Sellimonas catena strain 18CBH55.</title>
        <authorList>
            <person name="Hisatomi A."/>
            <person name="Ohkuma M."/>
            <person name="Sakamoto M."/>
        </authorList>
    </citation>
    <scope>NUCLEOTIDE SEQUENCE</scope>
    <source>
        <strain evidence="10">18CBH55</strain>
    </source>
</reference>
<evidence type="ECO:0000256" key="3">
    <source>
        <dbReference type="ARBA" id="ARBA00022801"/>
    </source>
</evidence>
<dbReference type="InterPro" id="IPR031705">
    <property type="entry name" value="Glyco_hydro_36_C"/>
</dbReference>
<dbReference type="InterPro" id="IPR002252">
    <property type="entry name" value="Glyco_hydro_36"/>
</dbReference>
<evidence type="ECO:0000256" key="2">
    <source>
        <dbReference type="ARBA" id="ARBA00012755"/>
    </source>
</evidence>
<keyword evidence="11" id="KW-1185">Reference proteome</keyword>
<dbReference type="GO" id="GO:0016052">
    <property type="term" value="P:carbohydrate catabolic process"/>
    <property type="evidence" value="ECO:0007669"/>
    <property type="project" value="InterPro"/>
</dbReference>
<dbReference type="Pfam" id="PF16875">
    <property type="entry name" value="Glyco_hydro_36N"/>
    <property type="match status" value="1"/>
</dbReference>
<feature type="domain" description="Glycosyl hydrolase family 36 C-terminal" evidence="7">
    <location>
        <begin position="648"/>
        <end position="718"/>
    </location>
</feature>
<dbReference type="FunFam" id="3.20.20.70:FF:000118">
    <property type="entry name" value="Alpha-galactosidase"/>
    <property type="match status" value="1"/>
</dbReference>
<dbReference type="PANTHER" id="PTHR43053">
    <property type="entry name" value="GLYCOSIDASE FAMILY 31"/>
    <property type="match status" value="1"/>
</dbReference>
<sequence>MGIGFEKENRIFTLQTDHTTYQFQVDAYGFLLHLYYGKTIYGGMDYLLTYYDRGFSANPYDADQDRTYSMDALPQEFPTSGTGDFRSPALTIKNSDGTYSCDLRYQSHRITKGKYGLPGLPAVYAAENEAETLEILMEDAVTKVQAVLLYGVFPKYDIITRSVRIINQGEDTIHISKAASACLDFVSGDYDLISFYGRHAMERNFQRVPVSHGKQILRSRRGTSSHQYNPAMILAGKDTTEEAGDCYAMVFVYSGCFKAEAEKDQFNQTRALMGLASEMFSYPLGTGDSFVIPETVMTYSAEGLSVLSHNLHRCFRNNLCRGRWKDQVRPVLVNSWEADYFNFTGESLLRLGKHAAELGIEMLVLDDGWFGERNDDNTSLGDWVVNEKKLGCTMGELIDRIHDLGLKFGLWIEPEMVSEDSDLYRTHPDWALQIPKRNPVRGRNQLVLDFSRKEIRDHVFDQICAVLDQGNVEYIKWDMNRSLSDIYSSETKEQGKVLYDYMLGVYDFLERLIERYPDMLIEGCSGGGGRFDAGMLYYTPQIWCSDNTDAIDRLEIQYGTSFIYPASCVGSHVSAVPNHQTGRITSLNTRGVVAMAGTFGYELNLGLLTEEEKKEVKEQVKKFKQYAPLIQRGDYYRLSSPQKDEFGAWAFVSEDQSEALISIVMLKQHGNMTVNYVKMRGLIPDAFYQIEGHDRIYSGAALMQAGLPVPIESGEYLAYQRYLRRVEHKGA</sequence>
<dbReference type="Gene3D" id="2.70.98.60">
    <property type="entry name" value="alpha-galactosidase from lactobacil brevis"/>
    <property type="match status" value="1"/>
</dbReference>
<evidence type="ECO:0000259" key="7">
    <source>
        <dbReference type="Pfam" id="PF16874"/>
    </source>
</evidence>
<comment type="caution">
    <text evidence="9">The sequence shown here is derived from an EMBL/GenBank/DDBJ whole genome shotgun (WGS) entry which is preliminary data.</text>
</comment>
<keyword evidence="4 5" id="KW-0326">Glycosidase</keyword>
<evidence type="ECO:0000313" key="11">
    <source>
        <dbReference type="Proteomes" id="UP001145145"/>
    </source>
</evidence>
<dbReference type="Proteomes" id="UP001145145">
    <property type="component" value="Unassembled WGS sequence"/>
</dbReference>
<dbReference type="Proteomes" id="UP001145094">
    <property type="component" value="Unassembled WGS sequence"/>
</dbReference>
<dbReference type="InterPro" id="IPR050985">
    <property type="entry name" value="Alpha-glycosidase_related"/>
</dbReference>
<evidence type="ECO:0000256" key="4">
    <source>
        <dbReference type="ARBA" id="ARBA00023295"/>
    </source>
</evidence>
<comment type="similarity">
    <text evidence="5">Belongs to the glycosyl hydrolase.</text>
</comment>
<protein>
    <recommendedName>
        <fullName evidence="2 5">Alpha-galactosidase</fullName>
        <ecNumber evidence="2 5">3.2.1.22</ecNumber>
    </recommendedName>
</protein>
<dbReference type="RefSeq" id="WP_281845717.1">
    <property type="nucleotide sequence ID" value="NZ_BSBO01000002.1"/>
</dbReference>
<feature type="active site" description="Proton donor" evidence="6">
    <location>
        <position position="546"/>
    </location>
</feature>
<dbReference type="EMBL" id="BSCH01000021">
    <property type="protein sequence ID" value="GLG91465.1"/>
    <property type="molecule type" value="Genomic_DNA"/>
</dbReference>
<dbReference type="PIRSF" id="PIRSF005536">
    <property type="entry name" value="Agal"/>
    <property type="match status" value="1"/>
</dbReference>
<dbReference type="EMBL" id="BSBO01000002">
    <property type="protein sequence ID" value="GLG03123.1"/>
    <property type="molecule type" value="Genomic_DNA"/>
</dbReference>
<dbReference type="GO" id="GO:0004557">
    <property type="term" value="F:alpha-galactosidase activity"/>
    <property type="evidence" value="ECO:0007669"/>
    <property type="project" value="UniProtKB-UniRule"/>
</dbReference>
<dbReference type="Pfam" id="PF16874">
    <property type="entry name" value="Glyco_hydro_36C"/>
    <property type="match status" value="1"/>
</dbReference>
<dbReference type="CDD" id="cd14791">
    <property type="entry name" value="GH36"/>
    <property type="match status" value="1"/>
</dbReference>
<dbReference type="InterPro" id="IPR038417">
    <property type="entry name" value="Alpga-gal_N_sf"/>
</dbReference>
<dbReference type="SUPFAM" id="SSF51445">
    <property type="entry name" value="(Trans)glycosidases"/>
    <property type="match status" value="1"/>
</dbReference>
<dbReference type="InterPro" id="IPR013785">
    <property type="entry name" value="Aldolase_TIM"/>
</dbReference>
<dbReference type="PRINTS" id="PR00743">
    <property type="entry name" value="GLHYDRLASE36"/>
</dbReference>
<evidence type="ECO:0000256" key="5">
    <source>
        <dbReference type="PIRNR" id="PIRNR005536"/>
    </source>
</evidence>
<organism evidence="9 11">
    <name type="scientific">Sellimonas catena</name>
    <dbReference type="NCBI Taxonomy" id="2994035"/>
    <lineage>
        <taxon>Bacteria</taxon>
        <taxon>Bacillati</taxon>
        <taxon>Bacillota</taxon>
        <taxon>Clostridia</taxon>
        <taxon>Lachnospirales</taxon>
        <taxon>Lachnospiraceae</taxon>
        <taxon>Sellimonas</taxon>
    </lineage>
</organism>
<evidence type="ECO:0000313" key="10">
    <source>
        <dbReference type="EMBL" id="GLG91465.1"/>
    </source>
</evidence>
<dbReference type="Pfam" id="PF02065">
    <property type="entry name" value="Melibiase"/>
    <property type="match status" value="1"/>
</dbReference>
<keyword evidence="3 5" id="KW-0378">Hydrolase</keyword>
<comment type="catalytic activity">
    <reaction evidence="1 5">
        <text>Hydrolysis of terminal, non-reducing alpha-D-galactose residues in alpha-D-galactosides, including galactose oligosaccharides, galactomannans and galactolipids.</text>
        <dbReference type="EC" id="3.2.1.22"/>
    </reaction>
</comment>
<evidence type="ECO:0000256" key="6">
    <source>
        <dbReference type="PIRSR" id="PIRSR005536-1"/>
    </source>
</evidence>
<dbReference type="InterPro" id="IPR000111">
    <property type="entry name" value="Glyco_hydro_27/36_CS"/>
</dbReference>
<evidence type="ECO:0000259" key="8">
    <source>
        <dbReference type="Pfam" id="PF16875"/>
    </source>
</evidence>
<accession>A0A9W6C3W9</accession>
<dbReference type="InterPro" id="IPR031704">
    <property type="entry name" value="Glyco_hydro_36_N"/>
</dbReference>
<dbReference type="PANTHER" id="PTHR43053:SF3">
    <property type="entry name" value="ALPHA-GALACTOSIDASE C-RELATED"/>
    <property type="match status" value="1"/>
</dbReference>
<evidence type="ECO:0000313" key="9">
    <source>
        <dbReference type="EMBL" id="GLG03123.1"/>
    </source>
</evidence>
<reference evidence="9" key="2">
    <citation type="submission" date="2022-11" db="EMBL/GenBank/DDBJ databases">
        <title>Draft genome sequence of Sellimonas catena strain 12EGH17.</title>
        <authorList>
            <person name="Atsushi H."/>
            <person name="Moriya O."/>
            <person name="Mitsuo S."/>
        </authorList>
    </citation>
    <scope>NUCLEOTIDE SEQUENCE</scope>
    <source>
        <strain evidence="9">12EGH17</strain>
    </source>
</reference>
<proteinExistence type="inferred from homology"/>
<dbReference type="PROSITE" id="PS00512">
    <property type="entry name" value="ALPHA_GALACTOSIDASE"/>
    <property type="match status" value="1"/>
</dbReference>
<feature type="active site" description="Nucleophile" evidence="6">
    <location>
        <position position="478"/>
    </location>
</feature>
<gene>
    <name evidence="9" type="ORF">Selli1_02970</name>
    <name evidence="10" type="ORF">Selli2_28920</name>
</gene>
<feature type="domain" description="Glycosyl hydrolase family 36 N-terminal" evidence="8">
    <location>
        <begin position="29"/>
        <end position="284"/>
    </location>
</feature>
<dbReference type="InterPro" id="IPR017853">
    <property type="entry name" value="GH"/>
</dbReference>
<reference evidence="9 11" key="5">
    <citation type="journal article" date="2023" name="Int. J. Syst. Evol. Microbiol.">
        <title>Sellimonas catena sp. nov., isolated from human faeces.</title>
        <authorList>
            <person name="Hisatomi A."/>
            <person name="Ohkuma M."/>
            <person name="Sakamoto M."/>
        </authorList>
    </citation>
    <scope>NUCLEOTIDE SEQUENCE [LARGE SCALE GENOMIC DNA]</scope>
    <source>
        <strain evidence="9 11">12EGH17</strain>
        <strain evidence="10">18CBH55</strain>
    </source>
</reference>
<dbReference type="EC" id="3.2.1.22" evidence="2 5"/>
<reference evidence="9" key="1">
    <citation type="submission" date="2022-11" db="EMBL/GenBank/DDBJ databases">
        <title>Draft genome sequence of Sellimonas catena strain 12EGH17.</title>
        <authorList>
            <person name="Hisatomi A."/>
            <person name="Ohkuma M."/>
            <person name="Sakamoto M."/>
        </authorList>
    </citation>
    <scope>NUCLEOTIDE SEQUENCE</scope>
    <source>
        <strain evidence="9">12EGH17</strain>
    </source>
</reference>
<evidence type="ECO:0000256" key="1">
    <source>
        <dbReference type="ARBA" id="ARBA00001255"/>
    </source>
</evidence>
<reference evidence="10" key="4">
    <citation type="submission" date="2022-11" db="EMBL/GenBank/DDBJ databases">
        <title>Draft genome sequence of Sellimonas catena strain 18CBH55.</title>
        <authorList>
            <person name="Atsushi H."/>
            <person name="Moriya O."/>
            <person name="Mitsuo S."/>
        </authorList>
    </citation>
    <scope>NUCLEOTIDE SEQUENCE</scope>
    <source>
        <strain evidence="10">18CBH55</strain>
    </source>
</reference>
<dbReference type="Gene3D" id="3.20.20.70">
    <property type="entry name" value="Aldolase class I"/>
    <property type="match status" value="1"/>
</dbReference>
<name>A0A9W6C3W9_9FIRM</name>
<dbReference type="InterPro" id="IPR013780">
    <property type="entry name" value="Glyco_hydro_b"/>
</dbReference>
<dbReference type="AlphaFoldDB" id="A0A9W6C3W9"/>